<protein>
    <submittedName>
        <fullName evidence="1">Uncharacterized protein</fullName>
    </submittedName>
</protein>
<dbReference type="Proteomes" id="UP000322667">
    <property type="component" value="Chromosome A06"/>
</dbReference>
<keyword evidence="2" id="KW-1185">Reference proteome</keyword>
<accession>A0A5D2Q3Z2</accession>
<evidence type="ECO:0000313" key="2">
    <source>
        <dbReference type="Proteomes" id="UP000322667"/>
    </source>
</evidence>
<evidence type="ECO:0000313" key="1">
    <source>
        <dbReference type="EMBL" id="TYI22114.1"/>
    </source>
</evidence>
<name>A0A5D2Q3Z2_GOSTO</name>
<sequence>MTLETLPYGPSVTTRSYCTEPRLLASELSRFDGVMGQQDFGVHISFGRFEL</sequence>
<proteinExistence type="predicted"/>
<organism evidence="1 2">
    <name type="scientific">Gossypium tomentosum</name>
    <name type="common">Hawaiian cotton</name>
    <name type="synonym">Gossypium sandvicense</name>
    <dbReference type="NCBI Taxonomy" id="34277"/>
    <lineage>
        <taxon>Eukaryota</taxon>
        <taxon>Viridiplantae</taxon>
        <taxon>Streptophyta</taxon>
        <taxon>Embryophyta</taxon>
        <taxon>Tracheophyta</taxon>
        <taxon>Spermatophyta</taxon>
        <taxon>Magnoliopsida</taxon>
        <taxon>eudicotyledons</taxon>
        <taxon>Gunneridae</taxon>
        <taxon>Pentapetalae</taxon>
        <taxon>rosids</taxon>
        <taxon>malvids</taxon>
        <taxon>Malvales</taxon>
        <taxon>Malvaceae</taxon>
        <taxon>Malvoideae</taxon>
        <taxon>Gossypium</taxon>
    </lineage>
</organism>
<gene>
    <name evidence="1" type="ORF">ES332_A06G082500v1</name>
</gene>
<reference evidence="1 2" key="1">
    <citation type="submission" date="2019-07" db="EMBL/GenBank/DDBJ databases">
        <title>WGS assembly of Gossypium tomentosum.</title>
        <authorList>
            <person name="Chen Z.J."/>
            <person name="Sreedasyam A."/>
            <person name="Ando A."/>
            <person name="Song Q."/>
            <person name="De L."/>
            <person name="Hulse-Kemp A."/>
            <person name="Ding M."/>
            <person name="Ye W."/>
            <person name="Kirkbride R."/>
            <person name="Jenkins J."/>
            <person name="Plott C."/>
            <person name="Lovell J."/>
            <person name="Lin Y.-M."/>
            <person name="Vaughn R."/>
            <person name="Liu B."/>
            <person name="Li W."/>
            <person name="Simpson S."/>
            <person name="Scheffler B."/>
            <person name="Saski C."/>
            <person name="Grover C."/>
            <person name="Hu G."/>
            <person name="Conover J."/>
            <person name="Carlson J."/>
            <person name="Shu S."/>
            <person name="Boston L."/>
            <person name="Williams M."/>
            <person name="Peterson D."/>
            <person name="Mcgee K."/>
            <person name="Jones D."/>
            <person name="Wendel J."/>
            <person name="Stelly D."/>
            <person name="Grimwood J."/>
            <person name="Schmutz J."/>
        </authorList>
    </citation>
    <scope>NUCLEOTIDE SEQUENCE [LARGE SCALE GENOMIC DNA]</scope>
    <source>
        <strain evidence="1">7179.01</strain>
    </source>
</reference>
<dbReference type="EMBL" id="CM017615">
    <property type="protein sequence ID" value="TYI22114.1"/>
    <property type="molecule type" value="Genomic_DNA"/>
</dbReference>
<dbReference type="AlphaFoldDB" id="A0A5D2Q3Z2"/>